<dbReference type="Proteomes" id="UP001148662">
    <property type="component" value="Unassembled WGS sequence"/>
</dbReference>
<evidence type="ECO:0000313" key="1">
    <source>
        <dbReference type="EMBL" id="KAJ3559421.1"/>
    </source>
</evidence>
<name>A0ACC1TE88_9APHY</name>
<organism evidence="1 2">
    <name type="scientific">Phlebia brevispora</name>
    <dbReference type="NCBI Taxonomy" id="194682"/>
    <lineage>
        <taxon>Eukaryota</taxon>
        <taxon>Fungi</taxon>
        <taxon>Dikarya</taxon>
        <taxon>Basidiomycota</taxon>
        <taxon>Agaricomycotina</taxon>
        <taxon>Agaricomycetes</taxon>
        <taxon>Polyporales</taxon>
        <taxon>Meruliaceae</taxon>
        <taxon>Phlebia</taxon>
    </lineage>
</organism>
<sequence length="1045" mass="117331">MPRRAVASATPNRASSNVSFRDASILPIPDATYNDNIATLRRQWKWAAFSQFFYTFDTLLAMPDVTLTDVEDDLARGTALYLPRVMQRLLYTLTQDRKINIDNWQSALRKQYLRRDPEANPLGIEPPAPSRKHSREPTVFSEPALDPDHVAKEDESVPHTPQTNTAENEASNAEPSSPAAASAATPQKTEDEGDTKGRTSHNEAVKMEDGVGEDGLPQPDEPKDWFDLSLFTRLDSLHLLTEWQFQNPHRLRQIMKDDGDAAQWRHEPIGYDAKTNAYWLIGPDRLWIQRVPPKPPRTNRKRKAPPKKTPAKASTSKATEAPESDSESEIEQSPSKRRRTSGRATSGRATRSKAKEAVATTSGRGTRAAKVQADKKLAAQAKELAEQTRSHAAAITQASTPTRHSLGTRASARLRGASTYDDDDEWQQIPDEWLKGTVDSPGHETQGRSQRKTRARKPVEEEEEADEEDEDKELKHLAEQAGLESDGESSVLTELSDEQSLEAAEDSEKAPVTAAPLKDTTTPKRKETKKKEEQLATPAETDQKPSEEVQDHIPPGFVEWEAVCVTLYEWEHVADQFEKATHYLEKALYKVLSQNIVPIVTEELKAQERKRKMDEALVHRKRSSRIAMKEIEKEEARAAAQKKAEEDEKMARVRRAEARAKKEEAEREKREKAREQRRLEREERERLKQEQQEREAAEVDVVTQEPPSKAPPVNGSKNSRHSTARHTSRDTPSGVRSPDWILDCEICHKSGVNVDDGTAMVSCNSCQRWQHIRCHDLADRQAGRPPRDWTRQPFFCQRCRPTHSRLPNGTIHPPRPIDQYTWTQPQSQKTLPPPPQHPYVQPTSDVRYSQYSNYESGSPYPQQYMQSRPVPQGSYPRPQGNITFSHYQPEQGGFSRTSQQPLIPSTPAWQGNYPAANGMPSRSQQPIQLPPPQPYGQNGMYSGGRVTPSYQYQSSSQQPYSNGVPDAVSSSTNGSWASVPSDYYPSASNAGQLSASQLNAAESLAYMQRSGRHGWPNGAAQPSQNNGYPPSAHLPSMAPHHYPPS</sequence>
<reference evidence="1" key="1">
    <citation type="submission" date="2022-07" db="EMBL/GenBank/DDBJ databases">
        <title>Genome Sequence of Phlebia brevispora.</title>
        <authorList>
            <person name="Buettner E."/>
        </authorList>
    </citation>
    <scope>NUCLEOTIDE SEQUENCE</scope>
    <source>
        <strain evidence="1">MPL23</strain>
    </source>
</reference>
<dbReference type="EMBL" id="JANHOG010000027">
    <property type="protein sequence ID" value="KAJ3559421.1"/>
    <property type="molecule type" value="Genomic_DNA"/>
</dbReference>
<evidence type="ECO:0000313" key="2">
    <source>
        <dbReference type="Proteomes" id="UP001148662"/>
    </source>
</evidence>
<keyword evidence="2" id="KW-1185">Reference proteome</keyword>
<proteinExistence type="predicted"/>
<protein>
    <submittedName>
        <fullName evidence="1">Uncharacterized protein</fullName>
    </submittedName>
</protein>
<comment type="caution">
    <text evidence="1">The sequence shown here is derived from an EMBL/GenBank/DDBJ whole genome shotgun (WGS) entry which is preliminary data.</text>
</comment>
<gene>
    <name evidence="1" type="ORF">NM688_g348</name>
</gene>
<accession>A0ACC1TE88</accession>